<dbReference type="Proteomes" id="UP001262410">
    <property type="component" value="Unassembled WGS sequence"/>
</dbReference>
<dbReference type="EMBL" id="JAVDPW010000014">
    <property type="protein sequence ID" value="MDR6293791.1"/>
    <property type="molecule type" value="Genomic_DNA"/>
</dbReference>
<feature type="domain" description="Transglycosylase SLT" evidence="3">
    <location>
        <begin position="28"/>
        <end position="141"/>
    </location>
</feature>
<comment type="caution">
    <text evidence="4">The sequence shown here is derived from an EMBL/GenBank/DDBJ whole genome shotgun (WGS) entry which is preliminary data.</text>
</comment>
<accession>A0ABU1JYT6</accession>
<dbReference type="CDD" id="cd13400">
    <property type="entry name" value="LT_IagB-like"/>
    <property type="match status" value="1"/>
</dbReference>
<dbReference type="Gene3D" id="1.10.530.10">
    <property type="match status" value="1"/>
</dbReference>
<keyword evidence="2" id="KW-0732">Signal</keyword>
<gene>
    <name evidence="4" type="ORF">E9232_006344</name>
</gene>
<name>A0ABU1JYT6_9PROT</name>
<evidence type="ECO:0000313" key="5">
    <source>
        <dbReference type="Proteomes" id="UP001262410"/>
    </source>
</evidence>
<feature type="chain" id="PRO_5045960337" evidence="2">
    <location>
        <begin position="22"/>
        <end position="204"/>
    </location>
</feature>
<sequence>MALARAAGVALAVLIATGSTAAAGGESCFARASRLAQVDADVLLAMSYVESRWQPEITNGSNRNGTEDVCLMQVNSRHFDRLAAIGISRDQLLGNWCVCLLTGAQILREMMEATGHDLWTAVAAYNAGPNNVAGGRRYAGAVRETLTAIRTIRQRRAAGTTAGLLPEAPVPTAGADPRLDALAAQLKPGAKGGARWPIDGRGRR</sequence>
<evidence type="ECO:0000256" key="2">
    <source>
        <dbReference type="SAM" id="SignalP"/>
    </source>
</evidence>
<dbReference type="RefSeq" id="WP_309801049.1">
    <property type="nucleotide sequence ID" value="NZ_JAVDPW010000014.1"/>
</dbReference>
<organism evidence="4 5">
    <name type="scientific">Inquilinus ginsengisoli</name>
    <dbReference type="NCBI Taxonomy" id="363840"/>
    <lineage>
        <taxon>Bacteria</taxon>
        <taxon>Pseudomonadati</taxon>
        <taxon>Pseudomonadota</taxon>
        <taxon>Alphaproteobacteria</taxon>
        <taxon>Rhodospirillales</taxon>
        <taxon>Rhodospirillaceae</taxon>
        <taxon>Inquilinus</taxon>
    </lineage>
</organism>
<dbReference type="Pfam" id="PF01464">
    <property type="entry name" value="SLT"/>
    <property type="match status" value="1"/>
</dbReference>
<comment type="similarity">
    <text evidence="1">Belongs to the virb1 family.</text>
</comment>
<protein>
    <submittedName>
        <fullName evidence="4">Soluble lytic murein transglycosylase-like protein</fullName>
    </submittedName>
</protein>
<feature type="signal peptide" evidence="2">
    <location>
        <begin position="1"/>
        <end position="21"/>
    </location>
</feature>
<dbReference type="InterPro" id="IPR023346">
    <property type="entry name" value="Lysozyme-like_dom_sf"/>
</dbReference>
<evidence type="ECO:0000256" key="1">
    <source>
        <dbReference type="ARBA" id="ARBA00009387"/>
    </source>
</evidence>
<reference evidence="4 5" key="1">
    <citation type="submission" date="2023-07" db="EMBL/GenBank/DDBJ databases">
        <title>Sorghum-associated microbial communities from plants grown in Nebraska, USA.</title>
        <authorList>
            <person name="Schachtman D."/>
        </authorList>
    </citation>
    <scope>NUCLEOTIDE SEQUENCE [LARGE SCALE GENOMIC DNA]</scope>
    <source>
        <strain evidence="4 5">584</strain>
    </source>
</reference>
<dbReference type="SUPFAM" id="SSF53955">
    <property type="entry name" value="Lysozyme-like"/>
    <property type="match status" value="1"/>
</dbReference>
<proteinExistence type="inferred from homology"/>
<evidence type="ECO:0000313" key="4">
    <source>
        <dbReference type="EMBL" id="MDR6293791.1"/>
    </source>
</evidence>
<dbReference type="InterPro" id="IPR008258">
    <property type="entry name" value="Transglycosylase_SLT_dom_1"/>
</dbReference>
<keyword evidence="5" id="KW-1185">Reference proteome</keyword>
<evidence type="ECO:0000259" key="3">
    <source>
        <dbReference type="Pfam" id="PF01464"/>
    </source>
</evidence>